<name>A0A1J5Q3J8_9ZZZZ</name>
<dbReference type="EMBL" id="MLJW01004200">
    <property type="protein sequence ID" value="OIQ70445.1"/>
    <property type="molecule type" value="Genomic_DNA"/>
</dbReference>
<dbReference type="AlphaFoldDB" id="A0A1J5Q3J8"/>
<reference evidence="2" key="1">
    <citation type="submission" date="2016-10" db="EMBL/GenBank/DDBJ databases">
        <title>Sequence of Gallionella enrichment culture.</title>
        <authorList>
            <person name="Poehlein A."/>
            <person name="Muehling M."/>
            <person name="Daniel R."/>
        </authorList>
    </citation>
    <scope>NUCLEOTIDE SEQUENCE</scope>
</reference>
<accession>A0A1J5Q3J8</accession>
<gene>
    <name evidence="2" type="ORF">GALL_479420</name>
</gene>
<protein>
    <submittedName>
        <fullName evidence="2">Uncharacterized protein</fullName>
    </submittedName>
</protein>
<evidence type="ECO:0000256" key="1">
    <source>
        <dbReference type="SAM" id="Coils"/>
    </source>
</evidence>
<organism evidence="2">
    <name type="scientific">mine drainage metagenome</name>
    <dbReference type="NCBI Taxonomy" id="410659"/>
    <lineage>
        <taxon>unclassified sequences</taxon>
        <taxon>metagenomes</taxon>
        <taxon>ecological metagenomes</taxon>
    </lineage>
</organism>
<keyword evidence="1" id="KW-0175">Coiled coil</keyword>
<feature type="coiled-coil region" evidence="1">
    <location>
        <begin position="123"/>
        <end position="150"/>
    </location>
</feature>
<comment type="caution">
    <text evidence="2">The sequence shown here is derived from an EMBL/GenBank/DDBJ whole genome shotgun (WGS) entry which is preliminary data.</text>
</comment>
<evidence type="ECO:0000313" key="2">
    <source>
        <dbReference type="EMBL" id="OIQ70445.1"/>
    </source>
</evidence>
<sequence>MGSVTRQSGFAAACNGFRCVPLGGLSRMTFQCKLSPTSQLTSWGERMDDNPDQVWLTYDEAAKALQIKADSVRRRAAARKWPKRAGNDKLVRVGIPRDVIPDTTPAITHDIMGDNPDASQTEIRFLREQIEDLKQDKKALTALLEKALEARPAEAHRGLIRKLFGL</sequence>
<proteinExistence type="predicted"/>